<dbReference type="Proteomes" id="UP000323565">
    <property type="component" value="Chromosome"/>
</dbReference>
<protein>
    <recommendedName>
        <fullName evidence="1">HNH nuclease domain-containing protein</fullName>
    </recommendedName>
</protein>
<dbReference type="InterPro" id="IPR003615">
    <property type="entry name" value="HNH_nuc"/>
</dbReference>
<evidence type="ECO:0000259" key="1">
    <source>
        <dbReference type="SMART" id="SM00507"/>
    </source>
</evidence>
<feature type="domain" description="HNH nuclease" evidence="1">
    <location>
        <begin position="119"/>
        <end position="171"/>
    </location>
</feature>
<proteinExistence type="predicted"/>
<dbReference type="EMBL" id="CP043031">
    <property type="protein sequence ID" value="QEH94328.1"/>
    <property type="molecule type" value="Genomic_DNA"/>
</dbReference>
<dbReference type="Pfam" id="PF13391">
    <property type="entry name" value="HNH_2"/>
    <property type="match status" value="1"/>
</dbReference>
<name>A0ABX5ZC62_9MICO</name>
<accession>A0ABX5ZC62</accession>
<evidence type="ECO:0000313" key="2">
    <source>
        <dbReference type="EMBL" id="QEH94328.1"/>
    </source>
</evidence>
<reference evidence="2 3" key="1">
    <citation type="submission" date="2019-08" db="EMBL/GenBank/DDBJ databases">
        <title>Dermacoccus abyssi strain HZAU 226, whole genome Nanopore sequencing project.</title>
        <authorList>
            <person name="Guo A."/>
            <person name="Zhang X."/>
            <person name="Ruan Y."/>
            <person name="Liu W."/>
            <person name="Chen Q."/>
            <person name="Gu L."/>
        </authorList>
    </citation>
    <scope>NUCLEOTIDE SEQUENCE [LARGE SCALE GENOMIC DNA]</scope>
    <source>
        <strain evidence="2 3">HZAU 226</strain>
    </source>
</reference>
<dbReference type="SMART" id="SM00507">
    <property type="entry name" value="HNHc"/>
    <property type="match status" value="1"/>
</dbReference>
<organism evidence="2 3">
    <name type="scientific">Dermacoccus abyssi</name>
    <dbReference type="NCBI Taxonomy" id="322596"/>
    <lineage>
        <taxon>Bacteria</taxon>
        <taxon>Bacillati</taxon>
        <taxon>Actinomycetota</taxon>
        <taxon>Actinomycetes</taxon>
        <taxon>Micrococcales</taxon>
        <taxon>Dermacoccaceae</taxon>
        <taxon>Dermacoccus</taxon>
    </lineage>
</organism>
<gene>
    <name evidence="2" type="ORF">FV141_12975</name>
</gene>
<evidence type="ECO:0000313" key="3">
    <source>
        <dbReference type="Proteomes" id="UP000323565"/>
    </source>
</evidence>
<dbReference type="CDD" id="cd00085">
    <property type="entry name" value="HNHc"/>
    <property type="match status" value="1"/>
</dbReference>
<sequence length="202" mass="21948">MTDPDIVEDDAWEGSEGRKNYIEDIEWDAFLSREEVLSLDELKVVAPLTNWHPQGSGIKVREDEVEALAEGMGQAPGGIGPRRSDGLAWPPSCRGPEQVTEVTASYARALRTVRRHQSAFRTLLLASQPHECAYCGLATVKLLEAAHIIPDAHGGPSSLENGLLLCANHHRALDSGLLKWDQDGRTLLLAGDITAEDVAPLP</sequence>
<keyword evidence="3" id="KW-1185">Reference proteome</keyword>
<dbReference type="Gene3D" id="1.10.30.50">
    <property type="match status" value="1"/>
</dbReference>